<proteinExistence type="predicted"/>
<reference evidence="2" key="1">
    <citation type="journal article" date="2023" name="G3 (Bethesda)">
        <title>Genome assembly and association tests identify interacting loci associated with vigor, precocity, and sex in interspecific pistachio rootstocks.</title>
        <authorList>
            <person name="Palmer W."/>
            <person name="Jacygrad E."/>
            <person name="Sagayaradj S."/>
            <person name="Cavanaugh K."/>
            <person name="Han R."/>
            <person name="Bertier L."/>
            <person name="Beede B."/>
            <person name="Kafkas S."/>
            <person name="Golino D."/>
            <person name="Preece J."/>
            <person name="Michelmore R."/>
        </authorList>
    </citation>
    <scope>NUCLEOTIDE SEQUENCE [LARGE SCALE GENOMIC DNA]</scope>
</reference>
<sequence>MQRFLLLLIYSFFFFFFFFILFASFRVTAQQRQSNISLGSSLTPTTNSSWLSRSKLYAFGFYPQGNGYAVGIFLAGIPEKTVVWTANRDDPPVPRNTTLLLNTEGRLVLQSTQAQVTDIAKEISGPASSASMLDSGNFVLYNYSGGIIWQSFDYPTDTIVPTQRLLAGNELFPSVSVTNPSTGKFRLKMQKDGNLVQYPTHTDDTAPYAYWASGTYGQGDNVTLNLDVDGHLYLLNATDLNIKNITRGYPTGGVIYLMRVDSDGIFRLYSHNLKQNGTWSALWESSKNKCDPMGLCGINSFCVINDQKADCRCLPGFAFVNQGNRTSGCARDFTAESCSDRRGPVKFKIQLLENTLWEDVSYFDLSETTKEDCQQACLADCNCEAALFKGDDRECKMQRLPLRFGRRDMGRGSNNFAFIKDSNIGDNSTKMVVVLLLVLLSAKFVATQQQLNISLGSSRTPTGNFSWLSPSGLYGFGFYQQRDGFAVGIFIAGIAQKTVVWTANRNNPPVPADVTLTLTRAGRFILQSREGQETSIVRVSKPAARASILDSGNFILYNSDEKIIWQSFVHPTDTLLPGQRLLARQQMVSSVSETNQSTGSFLLKMQKDGNLVQYPTDNPDGGKHAYWLSHTAGRDDNVSLNLAVDGHLYLLNSTDFNIKNLTAGGYSTEETIYLMKIDIDGIFRLYSYKLNQNNNRSIVWASSDDKCSPKGLCGPNEYCVQNDQEIRCQCLPGYASIKEGSQASGCQNIFSPESCNSTDGNIKYNIETVANISWEDSEYSNLKSQSKDECEQACLKDCSCEAAMFKDGKCTKQKLPMRYGRQQKGNSNIILIKVVNLTSAFALKEGAANKGSKKEHQTDILIECYEWVPVN</sequence>
<protein>
    <submittedName>
        <fullName evidence="1">Uncharacterized protein</fullName>
    </submittedName>
</protein>
<gene>
    <name evidence="1" type="ORF">Pint_27163</name>
</gene>
<dbReference type="EMBL" id="CM047740">
    <property type="protein sequence ID" value="KAJ0041479.1"/>
    <property type="molecule type" value="Genomic_DNA"/>
</dbReference>
<keyword evidence="2" id="KW-1185">Reference proteome</keyword>
<organism evidence="1 2">
    <name type="scientific">Pistacia integerrima</name>
    <dbReference type="NCBI Taxonomy" id="434235"/>
    <lineage>
        <taxon>Eukaryota</taxon>
        <taxon>Viridiplantae</taxon>
        <taxon>Streptophyta</taxon>
        <taxon>Embryophyta</taxon>
        <taxon>Tracheophyta</taxon>
        <taxon>Spermatophyta</taxon>
        <taxon>Magnoliopsida</taxon>
        <taxon>eudicotyledons</taxon>
        <taxon>Gunneridae</taxon>
        <taxon>Pentapetalae</taxon>
        <taxon>rosids</taxon>
        <taxon>malvids</taxon>
        <taxon>Sapindales</taxon>
        <taxon>Anacardiaceae</taxon>
        <taxon>Pistacia</taxon>
    </lineage>
</organism>
<evidence type="ECO:0000313" key="1">
    <source>
        <dbReference type="EMBL" id="KAJ0041479.1"/>
    </source>
</evidence>
<accession>A0ACC0YWD5</accession>
<comment type="caution">
    <text evidence="1">The sequence shown here is derived from an EMBL/GenBank/DDBJ whole genome shotgun (WGS) entry which is preliminary data.</text>
</comment>
<name>A0ACC0YWD5_9ROSI</name>
<dbReference type="Proteomes" id="UP001163603">
    <property type="component" value="Chromosome 5"/>
</dbReference>
<evidence type="ECO:0000313" key="2">
    <source>
        <dbReference type="Proteomes" id="UP001163603"/>
    </source>
</evidence>